<accession>A0A8A3NXX4</accession>
<dbReference type="Pfam" id="PF12757">
    <property type="entry name" value="Eisosome1"/>
    <property type="match status" value="1"/>
</dbReference>
<feature type="region of interest" description="Disordered" evidence="1">
    <location>
        <begin position="311"/>
        <end position="340"/>
    </location>
</feature>
<gene>
    <name evidence="2" type="ORF">DSL72_003876</name>
</gene>
<feature type="region of interest" description="Disordered" evidence="1">
    <location>
        <begin position="454"/>
        <end position="477"/>
    </location>
</feature>
<feature type="compositionally biased region" description="Polar residues" evidence="1">
    <location>
        <begin position="738"/>
        <end position="747"/>
    </location>
</feature>
<sequence>MAITNDHGIGSGGLPIEGRNMPPHMIPLPGDRPTRTGSNKLEDQAATAALYVTNQDIGKPQAGQEFLDSDNKLSSAGAAASLKYAKPRDLPSYPSAGLNNNQSGAGTAASVGWQNQKTFEHWKPDPSASAFAAAILAKDYKMKPSWQPESSAHGAKAALLAHKANKGVDIWQPEPTAWGNLAATQAMKKGDTLSPQLNYGHTAVGRQGSLLAATGAMSSSRKRANSTPSKVSKPETYPDEANASKNALKAAVSVHKSQNATSHSTYDDGANVSSYALKAATSARNAQAGLGQGACVDEANASSHALKAAVSAQKSRTTRKPNTFEKGVGSVPFTTLPPEMYTSNPPVENFGQELNKDQIREDVLKASAIAMAKKMYNQQQQQFDDASHAKSGAAAAHGQRKLSIESDDEPTPIRFNNLQERAQQLANDRISKMTTEDSQYREYRNYYGGGGAPSVSSRLSIRGRTRRRASSFDEDRHQSDKIRAQMNLFSSNISQVDEKKRQRDREALIAAAQRKVNEDLHNMDEQVFADTGKVAPSLLSEWELKAHQAAQAKCEARLGNFGKVDIGGGKFVDQSVIDAAAAKKIQPVLDEMGKKADAQRFRDAELKLDEQNQKRKSQEAKAREKESKEISKKLKQQEKDEEKERKADEKAARKEHRKSTKSESGVQISKKSPTTTAGEPERPTTAPASAIILASDDANIIQRSTSNTTSPTFESRSRVKSWLKSKFERVSYRHSKSISESSATRDTAGTEKSFVGGHTYTRASFNDSTASLSRHSIQDIANATLVSRSSPTAAATHAPETFERASNNVTRSGDDVSSLNESSGGKGKGREEVISSDSDDDEFLEARENFEDLQRPRPFSSLEPTSVSPGRAAKFHEEI</sequence>
<evidence type="ECO:0000256" key="1">
    <source>
        <dbReference type="SAM" id="MobiDB-lite"/>
    </source>
</evidence>
<proteinExistence type="predicted"/>
<feature type="compositionally biased region" description="Polar residues" evidence="1">
    <location>
        <begin position="662"/>
        <end position="677"/>
    </location>
</feature>
<feature type="region of interest" description="Disordered" evidence="1">
    <location>
        <begin position="380"/>
        <end position="409"/>
    </location>
</feature>
<feature type="region of interest" description="Disordered" evidence="1">
    <location>
        <begin position="730"/>
        <end position="761"/>
    </location>
</feature>
<feature type="region of interest" description="Disordered" evidence="1">
    <location>
        <begin position="214"/>
        <end position="242"/>
    </location>
</feature>
<dbReference type="AlphaFoldDB" id="A0A8A3NXX4"/>
<feature type="region of interest" description="Disordered" evidence="1">
    <location>
        <begin position="1"/>
        <end position="39"/>
    </location>
</feature>
<protein>
    <recommendedName>
        <fullName evidence="4">Eisosome protein 1</fullName>
    </recommendedName>
</protein>
<evidence type="ECO:0008006" key="4">
    <source>
        <dbReference type="Google" id="ProtNLM"/>
    </source>
</evidence>
<feature type="region of interest" description="Disordered" evidence="1">
    <location>
        <begin position="604"/>
        <end position="693"/>
    </location>
</feature>
<dbReference type="OrthoDB" id="4070583at2759"/>
<reference evidence="2" key="1">
    <citation type="submission" date="2020-10" db="EMBL/GenBank/DDBJ databases">
        <title>Genome Sequence of Monilinia vaccinii-corymbosi Sheds Light on Mummy Berry Disease Infection of Blueberry and Mating Type.</title>
        <authorList>
            <person name="Yow A.G."/>
            <person name="Zhang Y."/>
            <person name="Bansal K."/>
            <person name="Eacker S.M."/>
            <person name="Sullivan S."/>
            <person name="Liachko I."/>
            <person name="Cubeta M.A."/>
            <person name="Rollins J.A."/>
            <person name="Ashrafi H."/>
        </authorList>
    </citation>
    <scope>NUCLEOTIDE SEQUENCE</scope>
    <source>
        <strain evidence="2">RL-1</strain>
    </source>
</reference>
<organism evidence="2 3">
    <name type="scientific">Monilinia vaccinii-corymbosi</name>
    <dbReference type="NCBI Taxonomy" id="61207"/>
    <lineage>
        <taxon>Eukaryota</taxon>
        <taxon>Fungi</taxon>
        <taxon>Dikarya</taxon>
        <taxon>Ascomycota</taxon>
        <taxon>Pezizomycotina</taxon>
        <taxon>Leotiomycetes</taxon>
        <taxon>Helotiales</taxon>
        <taxon>Sclerotiniaceae</taxon>
        <taxon>Monilinia</taxon>
    </lineage>
</organism>
<dbReference type="InterPro" id="IPR024527">
    <property type="entry name" value="Eisosome1"/>
</dbReference>
<feature type="region of interest" description="Disordered" evidence="1">
    <location>
        <begin position="783"/>
        <end position="879"/>
    </location>
</feature>
<feature type="compositionally biased region" description="Basic and acidic residues" evidence="1">
    <location>
        <begin position="844"/>
        <end position="855"/>
    </location>
</feature>
<feature type="compositionally biased region" description="Polar residues" evidence="1">
    <location>
        <begin position="804"/>
        <end position="821"/>
    </location>
</feature>
<dbReference type="CDD" id="cd22249">
    <property type="entry name" value="UDM1_RNF168_RNF169-like"/>
    <property type="match status" value="1"/>
</dbReference>
<keyword evidence="3" id="KW-1185">Reference proteome</keyword>
<dbReference type="PANTHER" id="PTHR28298:SF1">
    <property type="entry name" value="EISOSOME PROTEIN 1"/>
    <property type="match status" value="1"/>
</dbReference>
<dbReference type="PANTHER" id="PTHR28298">
    <property type="entry name" value="EISOSOME PROTEIN 1"/>
    <property type="match status" value="1"/>
</dbReference>
<name>A0A8A3NXX4_9HELO</name>
<feature type="compositionally biased region" description="Polar residues" evidence="1">
    <location>
        <begin position="783"/>
        <end position="793"/>
    </location>
</feature>
<feature type="compositionally biased region" description="Basic and acidic residues" evidence="1">
    <location>
        <begin position="604"/>
        <end position="652"/>
    </location>
</feature>
<evidence type="ECO:0000313" key="3">
    <source>
        <dbReference type="Proteomes" id="UP000672032"/>
    </source>
</evidence>
<dbReference type="Proteomes" id="UP000672032">
    <property type="component" value="Chromosome 1"/>
</dbReference>
<evidence type="ECO:0000313" key="2">
    <source>
        <dbReference type="EMBL" id="QSZ29362.1"/>
    </source>
</evidence>
<dbReference type="GO" id="GO:0070941">
    <property type="term" value="P:eisosome assembly"/>
    <property type="evidence" value="ECO:0007669"/>
    <property type="project" value="TreeGrafter"/>
</dbReference>
<dbReference type="EMBL" id="CP063405">
    <property type="protein sequence ID" value="QSZ29362.1"/>
    <property type="molecule type" value="Genomic_DNA"/>
</dbReference>